<organism evidence="1 2">
    <name type="scientific">Aspergillus pseudodeflectus</name>
    <dbReference type="NCBI Taxonomy" id="176178"/>
    <lineage>
        <taxon>Eukaryota</taxon>
        <taxon>Fungi</taxon>
        <taxon>Dikarya</taxon>
        <taxon>Ascomycota</taxon>
        <taxon>Pezizomycotina</taxon>
        <taxon>Eurotiomycetes</taxon>
        <taxon>Eurotiomycetidae</taxon>
        <taxon>Eurotiales</taxon>
        <taxon>Aspergillaceae</taxon>
        <taxon>Aspergillus</taxon>
        <taxon>Aspergillus subgen. Nidulantes</taxon>
    </lineage>
</organism>
<evidence type="ECO:0000313" key="2">
    <source>
        <dbReference type="Proteomes" id="UP001610444"/>
    </source>
</evidence>
<evidence type="ECO:0000313" key="1">
    <source>
        <dbReference type="EMBL" id="KAL2860094.1"/>
    </source>
</evidence>
<reference evidence="1 2" key="1">
    <citation type="submission" date="2024-07" db="EMBL/GenBank/DDBJ databases">
        <title>Section-level genome sequencing and comparative genomics of Aspergillus sections Usti and Cavernicolus.</title>
        <authorList>
            <consortium name="Lawrence Berkeley National Laboratory"/>
            <person name="Nybo J.L."/>
            <person name="Vesth T.C."/>
            <person name="Theobald S."/>
            <person name="Frisvad J.C."/>
            <person name="Larsen T.O."/>
            <person name="Kjaerboelling I."/>
            <person name="Rothschild-Mancinelli K."/>
            <person name="Lyhne E.K."/>
            <person name="Kogle M.E."/>
            <person name="Barry K."/>
            <person name="Clum A."/>
            <person name="Na H."/>
            <person name="Ledsgaard L."/>
            <person name="Lin J."/>
            <person name="Lipzen A."/>
            <person name="Kuo A."/>
            <person name="Riley R."/>
            <person name="Mondo S."/>
            <person name="LaButti K."/>
            <person name="Haridas S."/>
            <person name="Pangalinan J."/>
            <person name="Salamov A.A."/>
            <person name="Simmons B.A."/>
            <person name="Magnuson J.K."/>
            <person name="Chen J."/>
            <person name="Drula E."/>
            <person name="Henrissat B."/>
            <person name="Wiebenga A."/>
            <person name="Lubbers R.J."/>
            <person name="Gomes A.C."/>
            <person name="Macurrencykelacurrency M.R."/>
            <person name="Stajich J."/>
            <person name="Grigoriev I.V."/>
            <person name="Mortensen U.H."/>
            <person name="De vries R.P."/>
            <person name="Baker S.E."/>
            <person name="Andersen M.R."/>
        </authorList>
    </citation>
    <scope>NUCLEOTIDE SEQUENCE [LARGE SCALE GENOMIC DNA]</scope>
    <source>
        <strain evidence="1 2">CBS 756.74</strain>
    </source>
</reference>
<sequence length="207" mass="22951">MRCQIPDRMCPICQTKYTSLASTPLAHKRSPGANIYQVIFTRYLYNIHTFAPLETMATNFARNVKLLSGLDIDPLISALNYGPRGAENGASMYISMLVGFPRPLLFPDDDQSERDASEILDELVGIGNGIDGLPAQPVGTEWMVSPIDEKDGHHSLVSLGWLQEAVDLARGVPAHIARKKLYGRSTLAECWEEEDWSEIYGPFELPG</sequence>
<keyword evidence="2" id="KW-1185">Reference proteome</keyword>
<protein>
    <submittedName>
        <fullName evidence="1">Uncharacterized protein</fullName>
    </submittedName>
</protein>
<gene>
    <name evidence="1" type="ORF">BJX68DRAFT_261065</name>
</gene>
<dbReference type="RefSeq" id="XP_070904785.1">
    <property type="nucleotide sequence ID" value="XM_071044067.1"/>
</dbReference>
<comment type="caution">
    <text evidence="1">The sequence shown here is derived from an EMBL/GenBank/DDBJ whole genome shotgun (WGS) entry which is preliminary data.</text>
</comment>
<dbReference type="Proteomes" id="UP001610444">
    <property type="component" value="Unassembled WGS sequence"/>
</dbReference>
<proteinExistence type="predicted"/>
<dbReference type="EMBL" id="JBFXLR010000002">
    <property type="protein sequence ID" value="KAL2860094.1"/>
    <property type="molecule type" value="Genomic_DNA"/>
</dbReference>
<accession>A0ABR4L6B9</accession>
<name>A0ABR4L6B9_9EURO</name>
<dbReference type="GeneID" id="98159231"/>